<keyword evidence="6" id="KW-0460">Magnesium</keyword>
<dbReference type="AlphaFoldDB" id="A1ANZ9"/>
<reference evidence="8 9" key="1">
    <citation type="submission" date="2006-10" db="EMBL/GenBank/DDBJ databases">
        <title>Complete sequence of chromosome of Pelobacter propionicus DSM 2379.</title>
        <authorList>
            <consortium name="US DOE Joint Genome Institute"/>
            <person name="Copeland A."/>
            <person name="Lucas S."/>
            <person name="Lapidus A."/>
            <person name="Barry K."/>
            <person name="Detter J.C."/>
            <person name="Glavina del Rio T."/>
            <person name="Hammon N."/>
            <person name="Israni S."/>
            <person name="Dalin E."/>
            <person name="Tice H."/>
            <person name="Pitluck S."/>
            <person name="Saunders E."/>
            <person name="Brettin T."/>
            <person name="Bruce D."/>
            <person name="Han C."/>
            <person name="Tapia R."/>
            <person name="Schmutz J."/>
            <person name="Larimer F."/>
            <person name="Land M."/>
            <person name="Hauser L."/>
            <person name="Kyrpides N."/>
            <person name="Kim E."/>
            <person name="Lovley D."/>
            <person name="Richardson P."/>
        </authorList>
    </citation>
    <scope>NUCLEOTIDE SEQUENCE [LARGE SCALE GENOMIC DNA]</scope>
    <source>
        <strain evidence="9">DSM 2379 / NBRC 103807 / OttBd1</strain>
    </source>
</reference>
<dbReference type="GO" id="GO:0005829">
    <property type="term" value="C:cytosol"/>
    <property type="evidence" value="ECO:0007669"/>
    <property type="project" value="TreeGrafter"/>
</dbReference>
<dbReference type="InterPro" id="IPR036688">
    <property type="entry name" value="MoeA_C_domain_IV_sf"/>
</dbReference>
<evidence type="ECO:0000259" key="7">
    <source>
        <dbReference type="SMART" id="SM00852"/>
    </source>
</evidence>
<comment type="catalytic activity">
    <reaction evidence="5">
        <text>adenylyl-molybdopterin + molybdate = Mo-molybdopterin + AMP + H(+)</text>
        <dbReference type="Rhea" id="RHEA:35047"/>
        <dbReference type="ChEBI" id="CHEBI:15378"/>
        <dbReference type="ChEBI" id="CHEBI:36264"/>
        <dbReference type="ChEBI" id="CHEBI:62727"/>
        <dbReference type="ChEBI" id="CHEBI:71302"/>
        <dbReference type="ChEBI" id="CHEBI:456215"/>
        <dbReference type="EC" id="2.10.1.1"/>
    </reaction>
</comment>
<dbReference type="Gene3D" id="3.40.980.10">
    <property type="entry name" value="MoaB/Mog-like domain"/>
    <property type="match status" value="1"/>
</dbReference>
<comment type="function">
    <text evidence="1 6">Catalyzes the insertion of molybdate into adenylated molybdopterin with the concomitant release of AMP.</text>
</comment>
<dbReference type="CDD" id="cd00887">
    <property type="entry name" value="MoeA"/>
    <property type="match status" value="1"/>
</dbReference>
<keyword evidence="6" id="KW-0500">Molybdenum</keyword>
<dbReference type="eggNOG" id="COG1910">
    <property type="taxonomic scope" value="Bacteria"/>
</dbReference>
<evidence type="ECO:0000313" key="8">
    <source>
        <dbReference type="EMBL" id="ABK99069.1"/>
    </source>
</evidence>
<dbReference type="InterPro" id="IPR005111">
    <property type="entry name" value="MoeA_C_domain_IV"/>
</dbReference>
<dbReference type="InterPro" id="IPR036425">
    <property type="entry name" value="MoaB/Mog-like_dom_sf"/>
</dbReference>
<evidence type="ECO:0000256" key="3">
    <source>
        <dbReference type="ARBA" id="ARBA00010763"/>
    </source>
</evidence>
<keyword evidence="4 6" id="KW-0501">Molybdenum cofactor biosynthesis</keyword>
<dbReference type="KEGG" id="ppd:Ppro_1453"/>
<evidence type="ECO:0000256" key="5">
    <source>
        <dbReference type="ARBA" id="ARBA00047317"/>
    </source>
</evidence>
<dbReference type="SUPFAM" id="SSF63867">
    <property type="entry name" value="MoeA C-terminal domain-like"/>
    <property type="match status" value="1"/>
</dbReference>
<dbReference type="Pfam" id="PF03453">
    <property type="entry name" value="MoeA_N"/>
    <property type="match status" value="1"/>
</dbReference>
<keyword evidence="9" id="KW-1185">Reference proteome</keyword>
<dbReference type="RefSeq" id="WP_011735362.1">
    <property type="nucleotide sequence ID" value="NC_008609.1"/>
</dbReference>
<protein>
    <recommendedName>
        <fullName evidence="6">Molybdopterin molybdenumtransferase</fullName>
        <ecNumber evidence="6">2.10.1.1</ecNumber>
    </recommendedName>
</protein>
<evidence type="ECO:0000313" key="9">
    <source>
        <dbReference type="Proteomes" id="UP000006732"/>
    </source>
</evidence>
<dbReference type="EMBL" id="CP000482">
    <property type="protein sequence ID" value="ABK99069.1"/>
    <property type="molecule type" value="Genomic_DNA"/>
</dbReference>
<evidence type="ECO:0000256" key="4">
    <source>
        <dbReference type="ARBA" id="ARBA00023150"/>
    </source>
</evidence>
<dbReference type="Gene3D" id="2.40.340.10">
    <property type="entry name" value="MoeA, C-terminal, domain IV"/>
    <property type="match status" value="1"/>
</dbReference>
<evidence type="ECO:0000256" key="2">
    <source>
        <dbReference type="ARBA" id="ARBA00005046"/>
    </source>
</evidence>
<keyword evidence="6" id="KW-0808">Transferase</keyword>
<sequence length="652" mass="70238">MSKSRNFFLENIPLDEAWSRFITAMEEVWAWDEMPGEEVAVDEALGRVTAKPVWAELSSPAYHASAMDGYAVRSTDTIGAMETAPKRLAIGPAGPATYVDTGDPIPAWADAVIMIEQTQHIDEPDGGESIEIHAGVAPWTAVRPMGEDMVATELVLPANHLLKPVDLGALAGCGHAFVNVRRKPRVAVIPTGTELVTVEQARRCGLKSGDIIEYNSLVLSSQVRQWGGIPTRYPVVPDDYELIKATVLEAAAEHDLVLVNAGSSAGSEDFTSSIVVELGKLLVHGVAVRPGHPVILGMIAGFNRPVIGIPGYPVSCALTGETFVEPLISHWLGLPPREQPRMQASITRKLLSPIGEDETVRVTVGRVGERAVAAPLSRGAGVITSLVRADGIVRIPRFSEGVEAGQEVTVELYRTPAEVERTLVHIGSHDLCLDLLAQYLADSGRRFTSANAGSLGGLMALKRGDAHLAGAHLLDPATGDYNVSYIQQYLPGLPVVLLTFMHRQQGLIVPPGNPKGIGGLADLTREGLRFVNRQRGAGTRVLLDYHLGKLGIAPQQILGYKREEYTHMAVAVAVQSGLADCGLGIAAAARALELDFIPLEMERYDLVIPRIHYESDLLRPLLELINGQELRRAVAELPGYDTSHMGEIAGQW</sequence>
<dbReference type="SUPFAM" id="SSF53218">
    <property type="entry name" value="Molybdenum cofactor biosynthesis proteins"/>
    <property type="match status" value="1"/>
</dbReference>
<dbReference type="HOGENOM" id="CLU_010186_3_0_7"/>
<dbReference type="SMART" id="SM00852">
    <property type="entry name" value="MoCF_biosynth"/>
    <property type="match status" value="1"/>
</dbReference>
<dbReference type="Gene3D" id="3.40.190.10">
    <property type="entry name" value="Periplasmic binding protein-like II"/>
    <property type="match status" value="1"/>
</dbReference>
<dbReference type="InterPro" id="IPR001453">
    <property type="entry name" value="MoaB/Mog_dom"/>
</dbReference>
<accession>A1ANZ9</accession>
<dbReference type="GO" id="GO:0046872">
    <property type="term" value="F:metal ion binding"/>
    <property type="evidence" value="ECO:0007669"/>
    <property type="project" value="UniProtKB-UniRule"/>
</dbReference>
<dbReference type="Gene3D" id="2.170.190.11">
    <property type="entry name" value="Molybdopterin biosynthesis moea protein, domain 3"/>
    <property type="match status" value="1"/>
</dbReference>
<organism evidence="8 9">
    <name type="scientific">Pelobacter propionicus (strain DSM 2379 / NBRC 103807 / OttBd1)</name>
    <dbReference type="NCBI Taxonomy" id="338966"/>
    <lineage>
        <taxon>Bacteria</taxon>
        <taxon>Pseudomonadati</taxon>
        <taxon>Thermodesulfobacteriota</taxon>
        <taxon>Desulfuromonadia</taxon>
        <taxon>Desulfuromonadales</taxon>
        <taxon>Desulfuromonadaceae</taxon>
        <taxon>Pelobacter</taxon>
    </lineage>
</organism>
<dbReference type="InterPro" id="IPR038987">
    <property type="entry name" value="MoeA-like"/>
</dbReference>
<dbReference type="Proteomes" id="UP000006732">
    <property type="component" value="Chromosome"/>
</dbReference>
<dbReference type="PANTHER" id="PTHR10192">
    <property type="entry name" value="MOLYBDOPTERIN BIOSYNTHESIS PROTEIN"/>
    <property type="match status" value="1"/>
</dbReference>
<dbReference type="UniPathway" id="UPA00344"/>
<dbReference type="GO" id="GO:0006777">
    <property type="term" value="P:Mo-molybdopterin cofactor biosynthetic process"/>
    <property type="evidence" value="ECO:0007669"/>
    <property type="project" value="UniProtKB-UniRule"/>
</dbReference>
<keyword evidence="6" id="KW-0479">Metal-binding</keyword>
<dbReference type="OrthoDB" id="9804758at2"/>
<name>A1ANZ9_PELPD</name>
<dbReference type="Pfam" id="PF03454">
    <property type="entry name" value="MoeA_C"/>
    <property type="match status" value="1"/>
</dbReference>
<dbReference type="SUPFAM" id="SSF63882">
    <property type="entry name" value="MoeA N-terminal region -like"/>
    <property type="match status" value="1"/>
</dbReference>
<dbReference type="SUPFAM" id="SSF53850">
    <property type="entry name" value="Periplasmic binding protein-like II"/>
    <property type="match status" value="1"/>
</dbReference>
<dbReference type="InterPro" id="IPR024370">
    <property type="entry name" value="PBP_domain"/>
</dbReference>
<dbReference type="InterPro" id="IPR036135">
    <property type="entry name" value="MoeA_linker/N_sf"/>
</dbReference>
<comment type="cofactor">
    <cofactor evidence="6">
        <name>Mg(2+)</name>
        <dbReference type="ChEBI" id="CHEBI:18420"/>
    </cofactor>
</comment>
<dbReference type="STRING" id="338966.Ppro_1453"/>
<evidence type="ECO:0000256" key="6">
    <source>
        <dbReference type="RuleBase" id="RU365090"/>
    </source>
</evidence>
<gene>
    <name evidence="8" type="ordered locus">Ppro_1453</name>
</gene>
<comment type="pathway">
    <text evidence="2 6">Cofactor biosynthesis; molybdopterin biosynthesis.</text>
</comment>
<dbReference type="Gene3D" id="3.90.105.10">
    <property type="entry name" value="Molybdopterin biosynthesis moea protein, domain 2"/>
    <property type="match status" value="1"/>
</dbReference>
<dbReference type="Pfam" id="PF12727">
    <property type="entry name" value="PBP_like"/>
    <property type="match status" value="1"/>
</dbReference>
<dbReference type="GO" id="GO:0061599">
    <property type="term" value="F:molybdopterin molybdotransferase activity"/>
    <property type="evidence" value="ECO:0007669"/>
    <property type="project" value="UniProtKB-UniRule"/>
</dbReference>
<dbReference type="InterPro" id="IPR005110">
    <property type="entry name" value="MoeA_linker/N"/>
</dbReference>
<feature type="domain" description="MoaB/Mog" evidence="7">
    <location>
        <begin position="187"/>
        <end position="330"/>
    </location>
</feature>
<dbReference type="PANTHER" id="PTHR10192:SF16">
    <property type="entry name" value="MOLYBDOPTERIN MOLYBDENUMTRANSFERASE"/>
    <property type="match status" value="1"/>
</dbReference>
<dbReference type="NCBIfam" id="NF011068">
    <property type="entry name" value="PRK14498.1"/>
    <property type="match status" value="1"/>
</dbReference>
<comment type="similarity">
    <text evidence="3 6">Belongs to the MoeA family.</text>
</comment>
<evidence type="ECO:0000256" key="1">
    <source>
        <dbReference type="ARBA" id="ARBA00002901"/>
    </source>
</evidence>
<proteinExistence type="inferred from homology"/>
<dbReference type="Pfam" id="PF00994">
    <property type="entry name" value="MoCF_biosynth"/>
    <property type="match status" value="1"/>
</dbReference>
<dbReference type="eggNOG" id="COG0303">
    <property type="taxonomic scope" value="Bacteria"/>
</dbReference>
<dbReference type="EC" id="2.10.1.1" evidence="6"/>